<keyword evidence="2" id="KW-0472">Membrane</keyword>
<evidence type="ECO:0000256" key="1">
    <source>
        <dbReference type="SAM" id="MobiDB-lite"/>
    </source>
</evidence>
<proteinExistence type="predicted"/>
<feature type="transmembrane region" description="Helical" evidence="2">
    <location>
        <begin position="79"/>
        <end position="97"/>
    </location>
</feature>
<reference evidence="3 4" key="1">
    <citation type="submission" date="2020-02" db="EMBL/GenBank/DDBJ databases">
        <title>Acidophilic actinobacteria isolated from forest soil.</title>
        <authorList>
            <person name="Golinska P."/>
        </authorList>
    </citation>
    <scope>NUCLEOTIDE SEQUENCE [LARGE SCALE GENOMIC DNA]</scope>
    <source>
        <strain evidence="3 4">NL8</strain>
    </source>
</reference>
<evidence type="ECO:0000313" key="4">
    <source>
        <dbReference type="Proteomes" id="UP000730482"/>
    </source>
</evidence>
<accession>A0ABS5KIJ6</accession>
<feature type="transmembrane region" description="Helical" evidence="2">
    <location>
        <begin position="53"/>
        <end position="73"/>
    </location>
</feature>
<feature type="compositionally biased region" description="Pro residues" evidence="1">
    <location>
        <begin position="15"/>
        <end position="28"/>
    </location>
</feature>
<keyword evidence="2" id="KW-1133">Transmembrane helix</keyword>
<feature type="region of interest" description="Disordered" evidence="1">
    <location>
        <begin position="1"/>
        <end position="29"/>
    </location>
</feature>
<name>A0ABS5KIJ6_9ACTN</name>
<organism evidence="3 4">
    <name type="scientific">Catenulispora pinistramenti</name>
    <dbReference type="NCBI Taxonomy" id="2705254"/>
    <lineage>
        <taxon>Bacteria</taxon>
        <taxon>Bacillati</taxon>
        <taxon>Actinomycetota</taxon>
        <taxon>Actinomycetes</taxon>
        <taxon>Catenulisporales</taxon>
        <taxon>Catenulisporaceae</taxon>
        <taxon>Catenulispora</taxon>
    </lineage>
</organism>
<keyword evidence="2" id="KW-0812">Transmembrane</keyword>
<protein>
    <submittedName>
        <fullName evidence="3">Uncharacterized protein</fullName>
    </submittedName>
</protein>
<evidence type="ECO:0000256" key="2">
    <source>
        <dbReference type="SAM" id="Phobius"/>
    </source>
</evidence>
<comment type="caution">
    <text evidence="3">The sequence shown here is derived from an EMBL/GenBank/DDBJ whole genome shotgun (WGS) entry which is preliminary data.</text>
</comment>
<sequence>MPDQPDDNESSAPVPNSPEPETTPPVPGPLAALKAARRAVLKARRTPHSLGPVWLLLTTAGVYLAGAGVWALLQLHGTVRIATASGVSALVLLGAWLRRQGWLG</sequence>
<evidence type="ECO:0000313" key="3">
    <source>
        <dbReference type="EMBL" id="MBS2546212.1"/>
    </source>
</evidence>
<dbReference type="Proteomes" id="UP000730482">
    <property type="component" value="Unassembled WGS sequence"/>
</dbReference>
<dbReference type="EMBL" id="JAAFYZ010000010">
    <property type="protein sequence ID" value="MBS2546212.1"/>
    <property type="molecule type" value="Genomic_DNA"/>
</dbReference>
<dbReference type="RefSeq" id="WP_212007862.1">
    <property type="nucleotide sequence ID" value="NZ_JAAFYZ010000010.1"/>
</dbReference>
<gene>
    <name evidence="3" type="ORF">KGQ19_04955</name>
</gene>
<keyword evidence="4" id="KW-1185">Reference proteome</keyword>